<name>A0A0D0AX23_9AGAR</name>
<dbReference type="EMBL" id="KN834809">
    <property type="protein sequence ID" value="KIK55135.1"/>
    <property type="molecule type" value="Genomic_DNA"/>
</dbReference>
<gene>
    <name evidence="2" type="ORF">GYMLUDRAFT_62737</name>
</gene>
<feature type="compositionally biased region" description="Polar residues" evidence="1">
    <location>
        <begin position="31"/>
        <end position="41"/>
    </location>
</feature>
<dbReference type="Proteomes" id="UP000053593">
    <property type="component" value="Unassembled WGS sequence"/>
</dbReference>
<proteinExistence type="predicted"/>
<accession>A0A0D0AX23</accession>
<feature type="region of interest" description="Disordered" evidence="1">
    <location>
        <begin position="298"/>
        <end position="338"/>
    </location>
</feature>
<dbReference type="HOGENOM" id="CLU_472558_0_0_1"/>
<evidence type="ECO:0000313" key="3">
    <source>
        <dbReference type="Proteomes" id="UP000053593"/>
    </source>
</evidence>
<dbReference type="AlphaFoldDB" id="A0A0D0AX23"/>
<reference evidence="2 3" key="1">
    <citation type="submission" date="2014-04" db="EMBL/GenBank/DDBJ databases">
        <title>Evolutionary Origins and Diversification of the Mycorrhizal Mutualists.</title>
        <authorList>
            <consortium name="DOE Joint Genome Institute"/>
            <consortium name="Mycorrhizal Genomics Consortium"/>
            <person name="Kohler A."/>
            <person name="Kuo A."/>
            <person name="Nagy L.G."/>
            <person name="Floudas D."/>
            <person name="Copeland A."/>
            <person name="Barry K.W."/>
            <person name="Cichocki N."/>
            <person name="Veneault-Fourrey C."/>
            <person name="LaButti K."/>
            <person name="Lindquist E.A."/>
            <person name="Lipzen A."/>
            <person name="Lundell T."/>
            <person name="Morin E."/>
            <person name="Murat C."/>
            <person name="Riley R."/>
            <person name="Ohm R."/>
            <person name="Sun H."/>
            <person name="Tunlid A."/>
            <person name="Henrissat B."/>
            <person name="Grigoriev I.V."/>
            <person name="Hibbett D.S."/>
            <person name="Martin F."/>
        </authorList>
    </citation>
    <scope>NUCLEOTIDE SEQUENCE [LARGE SCALE GENOMIC DNA]</scope>
    <source>
        <strain evidence="2 3">FD-317 M1</strain>
    </source>
</reference>
<feature type="region of interest" description="Disordered" evidence="1">
    <location>
        <begin position="31"/>
        <end position="84"/>
    </location>
</feature>
<protein>
    <submittedName>
        <fullName evidence="2">Unplaced genomic scaffold GYMLUscaffold_61, whole genome shotgun sequence</fullName>
    </submittedName>
</protein>
<feature type="compositionally biased region" description="Basic and acidic residues" evidence="1">
    <location>
        <begin position="63"/>
        <end position="72"/>
    </location>
</feature>
<dbReference type="OrthoDB" id="432299at2759"/>
<evidence type="ECO:0000256" key="1">
    <source>
        <dbReference type="SAM" id="MobiDB-lite"/>
    </source>
</evidence>
<organism evidence="2 3">
    <name type="scientific">Collybiopsis luxurians FD-317 M1</name>
    <dbReference type="NCBI Taxonomy" id="944289"/>
    <lineage>
        <taxon>Eukaryota</taxon>
        <taxon>Fungi</taxon>
        <taxon>Dikarya</taxon>
        <taxon>Basidiomycota</taxon>
        <taxon>Agaricomycotina</taxon>
        <taxon>Agaricomycetes</taxon>
        <taxon>Agaricomycetidae</taxon>
        <taxon>Agaricales</taxon>
        <taxon>Marasmiineae</taxon>
        <taxon>Omphalotaceae</taxon>
        <taxon>Collybiopsis</taxon>
        <taxon>Collybiopsis luxurians</taxon>
    </lineage>
</organism>
<feature type="compositionally biased region" description="Polar residues" evidence="1">
    <location>
        <begin position="239"/>
        <end position="249"/>
    </location>
</feature>
<keyword evidence="3" id="KW-1185">Reference proteome</keyword>
<evidence type="ECO:0000313" key="2">
    <source>
        <dbReference type="EMBL" id="KIK55135.1"/>
    </source>
</evidence>
<sequence>MVSRNHRGLKVDSIMKSPRQVCNEASNNDVLISCSPTATSPSEKRDQIPAAPHPVPSSSIDPATEKVSERPKSPQHPEIPPTFNQHAVSEHDFGASRLKSLSADTVRDVVLPLLMRNIALREGNTKEDSSDVVRDVLQNVLTDEACQSITDQMLDVRKQLRTSSVRDSSLMLDNVLDASRTTSSQLLRRSDSPTLITDTSLFRVNGTARSSSDVFGNRDDAQNPSKRRRLDAGARYSPNWMSESSTPVSPQRDFSRSVLSPHSFSNLNTSLVKHRNHPESNSESLGNTESFLHRRNLQSEPHSNPSVARPSTAPLSSNPSEVFADLHDSNRSTSLPLPTLMTSAHSESAVHLEGPKASSMEVQMNGRHDMIVSSPQDKKINGHLPQHDISPDIELVVPSEKKPLPCHKVPSIWSVGIALSHPGILEFTFDIDEETAKKWNIRPHMDNLEPSSKCEKLAVHLLSLPLGPNGIQNNSHPQNLSQMWTSMHSWPSQGSLTIQINQGEPYGKTWFPYDLGPENVLLNITAALHVGVNKICCLQLSPLEHLFVVHTSVVVEPDLVDIEQQTTSEHSEQVDHG</sequence>
<feature type="region of interest" description="Disordered" evidence="1">
    <location>
        <begin position="208"/>
        <end position="260"/>
    </location>
</feature>